<dbReference type="KEGG" id="crd:CRES_1436"/>
<evidence type="ECO:0000313" key="4">
    <source>
        <dbReference type="Proteomes" id="UP000000492"/>
    </source>
</evidence>
<feature type="coiled-coil region" evidence="1">
    <location>
        <begin position="245"/>
        <end position="358"/>
    </location>
</feature>
<dbReference type="AlphaFoldDB" id="F8DZA4"/>
<name>F8DZA4_CORRG</name>
<proteinExistence type="predicted"/>
<keyword evidence="1" id="KW-0175">Coiled coil</keyword>
<dbReference type="PANTHER" id="PTHR41259:SF1">
    <property type="entry name" value="DOUBLE-STRAND BREAK REPAIR RAD50 ATPASE, PUTATIVE-RELATED"/>
    <property type="match status" value="1"/>
</dbReference>
<dbReference type="PANTHER" id="PTHR41259">
    <property type="entry name" value="DOUBLE-STRAND BREAK REPAIR RAD50 ATPASE, PUTATIVE-RELATED"/>
    <property type="match status" value="1"/>
</dbReference>
<dbReference type="HOGENOM" id="CLU_015046_1_0_11"/>
<dbReference type="STRING" id="662755.CRES_1436"/>
<evidence type="ECO:0000259" key="2">
    <source>
        <dbReference type="Pfam" id="PF13175"/>
    </source>
</evidence>
<dbReference type="Proteomes" id="UP000000492">
    <property type="component" value="Chromosome"/>
</dbReference>
<dbReference type="InterPro" id="IPR041685">
    <property type="entry name" value="AAA_GajA/Old/RecF-like"/>
</dbReference>
<evidence type="ECO:0000256" key="1">
    <source>
        <dbReference type="SAM" id="Coils"/>
    </source>
</evidence>
<dbReference type="RefSeq" id="WP_013888800.1">
    <property type="nucleotide sequence ID" value="NC_015673.1"/>
</dbReference>
<keyword evidence="4" id="KW-1185">Reference proteome</keyword>
<feature type="coiled-coil region" evidence="1">
    <location>
        <begin position="697"/>
        <end position="880"/>
    </location>
</feature>
<dbReference type="Pfam" id="PF13175">
    <property type="entry name" value="AAA_15"/>
    <property type="match status" value="1"/>
</dbReference>
<feature type="domain" description="Endonuclease GajA/Old nuclease/RecF-like AAA" evidence="2">
    <location>
        <begin position="28"/>
        <end position="380"/>
    </location>
</feature>
<accession>F8DZA4</accession>
<gene>
    <name evidence="3" type="ordered locus">CRES_1436</name>
</gene>
<organism evidence="3 4">
    <name type="scientific">Corynebacterium resistens (strain DSM 45100 / JCM 12819 / GTC 2026 / SICGH 158)</name>
    <dbReference type="NCBI Taxonomy" id="662755"/>
    <lineage>
        <taxon>Bacteria</taxon>
        <taxon>Bacillati</taxon>
        <taxon>Actinomycetota</taxon>
        <taxon>Actinomycetes</taxon>
        <taxon>Mycobacteriales</taxon>
        <taxon>Corynebacteriaceae</taxon>
        <taxon>Corynebacterium</taxon>
    </lineage>
</organism>
<sequence>MTAEDFPRRKTTTSKGVGAGRPVPALQIYRLEIWNFAGVEHAKIEPQIPGVTVVHGPNESGKSTFVEAFQLLLNPNYRRDTQAKDVTKYKSKGKDLAFTVEADLRLGEYDLTMRKEFKKPGGQSILTIRSPRVENLSGNEAEDRFHELLADNVDLSLREALTVKQGDELGKVIPTTVTSLSGAMAETPRQDAKDADAEVYAGAMREPHSGGPQLFSDEIEELIFDEAQKVYGQYFTRSGRDSKEIREAEQAALQAQTEQVEAEQRYDKAVGLISSLETAKRERKKAREDRPGAEAAVEEASANLKKAESRDAQLKHVQSQVDVAKLNQENLQVAVQQRRELIDERDRASAKVSELTTAQETATAAVKKEEATLATVLAEVAKTRARLDATRLWHQVTQTVRGGIPQLQQLTREKALLTELAELQEQRQVAADELTRSVAPKVAQEVRDAVASYRAELRVLDSVSTQVNVSGPEGETFTENGHEIELSAKGHTSHLLSASTFTFKDFNVEIRPHQDRSDAQDNVRRCVKKLRTAATKAGLTVDLAALSDNGKQLSNGDRVSSTALEGMLSELSAQEATRSELEEKLRALESTIARRSSGRTSAEVEATIASLLTSIDAMRSDAEEQQQAAVELEADVALEFPGREVISRFVESNHARATALDMESHGQSTDDRDETASLVELSGSFDDDDLASLDEGTKNLRKLIDGAESAAQQAQNQREELAGTPHAIALERVSSELDVHKERLDTLDEQLAAQREKVGDDDVASKLEDAADKLARAQEAVRDMREQLQGIDTVEDAQLKLESATTARDNLARRERQLSEDIIAYSTELNNAATAKEDAEDAKLVAESATRKLAELRRKAAAAKLLLEELKKAREEKIAKYQAPFKEQFEALARYTFGPESEFSFDQDLRVSARVRGGLSLESGLLSGGAQEQIGLLTRLTVATLVGQGGGVPIILDDVLGFTDDERAEGMRLALGSVGRDHQIIVFTCAPERFEGVARAKVLSMVEAKRG</sequence>
<evidence type="ECO:0000313" key="3">
    <source>
        <dbReference type="EMBL" id="AEI09790.1"/>
    </source>
</evidence>
<feature type="coiled-coil region" evidence="1">
    <location>
        <begin position="564"/>
        <end position="591"/>
    </location>
</feature>
<dbReference type="SUPFAM" id="SSF52540">
    <property type="entry name" value="P-loop containing nucleoside triphosphate hydrolases"/>
    <property type="match status" value="2"/>
</dbReference>
<dbReference type="Gene3D" id="3.40.50.300">
    <property type="entry name" value="P-loop containing nucleotide triphosphate hydrolases"/>
    <property type="match status" value="2"/>
</dbReference>
<dbReference type="InterPro" id="IPR027417">
    <property type="entry name" value="P-loop_NTPase"/>
</dbReference>
<protein>
    <recommendedName>
        <fullName evidence="2">Endonuclease GajA/Old nuclease/RecF-like AAA domain-containing protein</fullName>
    </recommendedName>
</protein>
<reference evidence="3 4" key="1">
    <citation type="journal article" date="2012" name="BMC Genomics">
        <title>Complete genome sequence, lifestyle, and multi-drug resistance of the human pathogen Corynebacterium resistens DSM 45100 isolated from blood samples of a leukemia patient.</title>
        <authorList>
            <person name="Schroder J."/>
            <person name="Maus I."/>
            <person name="Meyer K."/>
            <person name="Wordemann S."/>
            <person name="Blom J."/>
            <person name="Jaenicke S."/>
            <person name="Schneider J."/>
            <person name="Trost E."/>
            <person name="Tauch A."/>
        </authorList>
    </citation>
    <scope>NUCLEOTIDE SEQUENCE [LARGE SCALE GENOMIC DNA]</scope>
    <source>
        <strain evidence="4">DSM 45100 / JCM 12819 / CCUG 50093 / GTC 2026 / SICGH 158</strain>
    </source>
</reference>
<dbReference type="OrthoDB" id="3177877at2"/>
<dbReference type="eggNOG" id="COG0419">
    <property type="taxonomic scope" value="Bacteria"/>
</dbReference>
<dbReference type="EMBL" id="CP002857">
    <property type="protein sequence ID" value="AEI09790.1"/>
    <property type="molecule type" value="Genomic_DNA"/>
</dbReference>